<organism evidence="2 3">
    <name type="scientific">Microbacterium algihabitans</name>
    <dbReference type="NCBI Taxonomy" id="3075992"/>
    <lineage>
        <taxon>Bacteria</taxon>
        <taxon>Bacillati</taxon>
        <taxon>Actinomycetota</taxon>
        <taxon>Actinomycetes</taxon>
        <taxon>Micrococcales</taxon>
        <taxon>Microbacteriaceae</taxon>
        <taxon>Microbacterium</taxon>
    </lineage>
</organism>
<reference evidence="2 3" key="1">
    <citation type="submission" date="2023-09" db="EMBL/GenBank/DDBJ databases">
        <title>Microbacterium fusihabitans sp. nov., Microbacterium phycihabitans sp. nov., and Microbacterium cervinum sp. nov., isolated from dried seaweeds of beach.</title>
        <authorList>
            <person name="Lee S.D."/>
        </authorList>
    </citation>
    <scope>NUCLEOTIDE SEQUENCE [LARGE SCALE GENOMIC DNA]</scope>
    <source>
        <strain evidence="2 3">KSW2-21</strain>
    </source>
</reference>
<evidence type="ECO:0000313" key="2">
    <source>
        <dbReference type="EMBL" id="MDU0326872.1"/>
    </source>
</evidence>
<keyword evidence="3" id="KW-1185">Reference proteome</keyword>
<dbReference type="RefSeq" id="WP_307212039.1">
    <property type="nucleotide sequence ID" value="NZ_JAWDIU010000002.1"/>
</dbReference>
<protein>
    <recommendedName>
        <fullName evidence="4">Lysine biosynthesis protein LysW</fullName>
    </recommendedName>
</protein>
<evidence type="ECO:0000256" key="1">
    <source>
        <dbReference type="SAM" id="MobiDB-lite"/>
    </source>
</evidence>
<feature type="region of interest" description="Disordered" evidence="1">
    <location>
        <begin position="53"/>
        <end position="75"/>
    </location>
</feature>
<dbReference type="EMBL" id="JAWDIU010000002">
    <property type="protein sequence ID" value="MDU0326872.1"/>
    <property type="molecule type" value="Genomic_DNA"/>
</dbReference>
<sequence>MNDWMSSPKCGECLVSLEPFGSLIEACWRCPECLEVTAPEDIGIRWQDAIDNRGRETGLPEDPFEPGWEPIFEDD</sequence>
<evidence type="ECO:0008006" key="4">
    <source>
        <dbReference type="Google" id="ProtNLM"/>
    </source>
</evidence>
<proteinExistence type="predicted"/>
<name>A0ABU3RVG6_9MICO</name>
<accession>A0ABU3RVG6</accession>
<evidence type="ECO:0000313" key="3">
    <source>
        <dbReference type="Proteomes" id="UP001256673"/>
    </source>
</evidence>
<dbReference type="Proteomes" id="UP001256673">
    <property type="component" value="Unassembled WGS sequence"/>
</dbReference>
<comment type="caution">
    <text evidence="2">The sequence shown here is derived from an EMBL/GenBank/DDBJ whole genome shotgun (WGS) entry which is preliminary data.</text>
</comment>
<gene>
    <name evidence="2" type="ORF">RWH43_08910</name>
</gene>